<organism evidence="3 4">
    <name type="scientific">Clostridium amylolyticum</name>
    <dbReference type="NCBI Taxonomy" id="1121298"/>
    <lineage>
        <taxon>Bacteria</taxon>
        <taxon>Bacillati</taxon>
        <taxon>Bacillota</taxon>
        <taxon>Clostridia</taxon>
        <taxon>Eubacteriales</taxon>
        <taxon>Clostridiaceae</taxon>
        <taxon>Clostridium</taxon>
    </lineage>
</organism>
<dbReference type="InterPro" id="IPR009926">
    <property type="entry name" value="T3SS_YcgR_PilZN"/>
</dbReference>
<feature type="domain" description="Type III secretion system flagellar brake protein YcgR PilZN" evidence="2">
    <location>
        <begin position="10"/>
        <end position="88"/>
    </location>
</feature>
<dbReference type="GO" id="GO:0035438">
    <property type="term" value="F:cyclic-di-GMP binding"/>
    <property type="evidence" value="ECO:0007669"/>
    <property type="project" value="InterPro"/>
</dbReference>
<dbReference type="RefSeq" id="WP_073004421.1">
    <property type="nucleotide sequence ID" value="NZ_FQZO01000001.1"/>
</dbReference>
<accession>A0A1M6CGU6</accession>
<dbReference type="EMBL" id="FQZO01000001">
    <property type="protein sequence ID" value="SHI60206.1"/>
    <property type="molecule type" value="Genomic_DNA"/>
</dbReference>
<sequence>MKKFKIQLNNRLEIIWGEKIYKSIVQDVSDNFFSISIPMIEHEYLPIEVGTTISIVHYDERGNLFQYESTVIKRVIENNLPQLIMSQPVNIRKIQRRNFVRVSMLQVIEYGKTKFKEVDKLNKKAFLMDLSGGGMRIKVKDELQKGDKIVARIVYENAEYTVKGEVVRIELTADRQRECGINFNHINENTRENIIKIVFDVMRKQRELL</sequence>
<evidence type="ECO:0000313" key="3">
    <source>
        <dbReference type="EMBL" id="SHI60206.1"/>
    </source>
</evidence>
<dbReference type="Pfam" id="PF07238">
    <property type="entry name" value="PilZ"/>
    <property type="match status" value="1"/>
</dbReference>
<evidence type="ECO:0000259" key="2">
    <source>
        <dbReference type="Pfam" id="PF12945"/>
    </source>
</evidence>
<keyword evidence="3" id="KW-0282">Flagellum</keyword>
<dbReference type="Gene3D" id="2.40.10.220">
    <property type="entry name" value="predicted glycosyltransferase like domains"/>
    <property type="match status" value="1"/>
</dbReference>
<keyword evidence="4" id="KW-1185">Reference proteome</keyword>
<proteinExistence type="predicted"/>
<dbReference type="OrthoDB" id="3493at2"/>
<dbReference type="STRING" id="1121298.SAMN05444401_1118"/>
<dbReference type="AlphaFoldDB" id="A0A1M6CGU6"/>
<name>A0A1M6CGU6_9CLOT</name>
<dbReference type="SUPFAM" id="SSF141371">
    <property type="entry name" value="PilZ domain-like"/>
    <property type="match status" value="1"/>
</dbReference>
<keyword evidence="3" id="KW-0969">Cilium</keyword>
<evidence type="ECO:0000259" key="1">
    <source>
        <dbReference type="Pfam" id="PF07238"/>
    </source>
</evidence>
<gene>
    <name evidence="3" type="ORF">SAMN05444401_1118</name>
</gene>
<dbReference type="Proteomes" id="UP000184080">
    <property type="component" value="Unassembled WGS sequence"/>
</dbReference>
<keyword evidence="3" id="KW-0966">Cell projection</keyword>
<reference evidence="3 4" key="1">
    <citation type="submission" date="2016-11" db="EMBL/GenBank/DDBJ databases">
        <authorList>
            <person name="Jaros S."/>
            <person name="Januszkiewicz K."/>
            <person name="Wedrychowicz H."/>
        </authorList>
    </citation>
    <scope>NUCLEOTIDE SEQUENCE [LARGE SCALE GENOMIC DNA]</scope>
    <source>
        <strain evidence="3 4">DSM 21864</strain>
    </source>
</reference>
<feature type="domain" description="PilZ" evidence="1">
    <location>
        <begin position="95"/>
        <end position="199"/>
    </location>
</feature>
<dbReference type="Pfam" id="PF12945">
    <property type="entry name" value="PilZNR"/>
    <property type="match status" value="1"/>
</dbReference>
<dbReference type="InterPro" id="IPR009875">
    <property type="entry name" value="PilZ_domain"/>
</dbReference>
<protein>
    <submittedName>
        <fullName evidence="3">C-di-GMP-binding flagellar brake protein YcgR, contains PilZNR and PilZ domains</fullName>
    </submittedName>
</protein>
<evidence type="ECO:0000313" key="4">
    <source>
        <dbReference type="Proteomes" id="UP000184080"/>
    </source>
</evidence>